<keyword evidence="5" id="KW-0807">Transducer</keyword>
<keyword evidence="4 6" id="KW-0472">Membrane</keyword>
<dbReference type="CDD" id="cd14978">
    <property type="entry name" value="7tmA_FMRFamide_R-like"/>
    <property type="match status" value="1"/>
</dbReference>
<dbReference type="PANTHER" id="PTHR46895:SF6">
    <property type="entry name" value="G-PROTEIN COUPLED RECEPTORS FAMILY 1 PROFILE DOMAIN-CONTAINING PROTEIN"/>
    <property type="match status" value="1"/>
</dbReference>
<reference evidence="8 9" key="1">
    <citation type="submission" date="2023-08" db="EMBL/GenBank/DDBJ databases">
        <title>A Necator americanus chromosomal reference genome.</title>
        <authorList>
            <person name="Ilik V."/>
            <person name="Petrzelkova K.J."/>
            <person name="Pardy F."/>
            <person name="Fuh T."/>
            <person name="Niatou-Singa F.S."/>
            <person name="Gouil Q."/>
            <person name="Baker L."/>
            <person name="Ritchie M.E."/>
            <person name="Jex A.R."/>
            <person name="Gazzola D."/>
            <person name="Li H."/>
            <person name="Toshio Fujiwara R."/>
            <person name="Zhan B."/>
            <person name="Aroian R.V."/>
            <person name="Pafco B."/>
            <person name="Schwarz E.M."/>
        </authorList>
    </citation>
    <scope>NUCLEOTIDE SEQUENCE [LARGE SCALE GENOMIC DNA]</scope>
    <source>
        <strain evidence="8 9">Aroian</strain>
        <tissue evidence="8">Whole animal</tissue>
    </source>
</reference>
<comment type="subcellular location">
    <subcellularLocation>
        <location evidence="1">Membrane</location>
    </subcellularLocation>
</comment>
<evidence type="ECO:0000256" key="5">
    <source>
        <dbReference type="RuleBase" id="RU000688"/>
    </source>
</evidence>
<feature type="transmembrane region" description="Helical" evidence="6">
    <location>
        <begin position="300"/>
        <end position="325"/>
    </location>
</feature>
<name>A0ABR1DPI1_NECAM</name>
<keyword evidence="3 6" id="KW-1133">Transmembrane helix</keyword>
<feature type="domain" description="G-protein coupled receptors family 1 profile" evidence="7">
    <location>
        <begin position="35"/>
        <end position="323"/>
    </location>
</feature>
<evidence type="ECO:0000256" key="1">
    <source>
        <dbReference type="ARBA" id="ARBA00004370"/>
    </source>
</evidence>
<dbReference type="InterPro" id="IPR019427">
    <property type="entry name" value="7TM_GPCR_serpentine_rcpt_Srw"/>
</dbReference>
<keyword evidence="2 5" id="KW-0812">Transmembrane</keyword>
<dbReference type="Pfam" id="PF10324">
    <property type="entry name" value="7TM_GPCR_Srw"/>
    <property type="match status" value="1"/>
</dbReference>
<feature type="transmembrane region" description="Helical" evidence="6">
    <location>
        <begin position="264"/>
        <end position="288"/>
    </location>
</feature>
<feature type="transmembrane region" description="Helical" evidence="6">
    <location>
        <begin position="20"/>
        <end position="43"/>
    </location>
</feature>
<accession>A0ABR1DPI1</accession>
<evidence type="ECO:0000256" key="6">
    <source>
        <dbReference type="SAM" id="Phobius"/>
    </source>
</evidence>
<evidence type="ECO:0000256" key="2">
    <source>
        <dbReference type="ARBA" id="ARBA00022692"/>
    </source>
</evidence>
<dbReference type="Gene3D" id="1.20.1070.10">
    <property type="entry name" value="Rhodopsin 7-helix transmembrane proteins"/>
    <property type="match status" value="1"/>
</dbReference>
<evidence type="ECO:0000313" key="9">
    <source>
        <dbReference type="Proteomes" id="UP001303046"/>
    </source>
</evidence>
<feature type="transmembrane region" description="Helical" evidence="6">
    <location>
        <begin position="55"/>
        <end position="78"/>
    </location>
</feature>
<keyword evidence="5" id="KW-0297">G-protein coupled receptor</keyword>
<sequence length="407" mass="46787">MPCLKPAELRFVHDPLTRWLWQYLFPLQFTLGVLGNILNLCVLASDETSNVASDLLAAVSFCDLAFLLVMLPHALSSYDTLAFNDTFRFFYLKSKQHIAAVANWMSAAAIWLILAVSVERFLIIRSPLRSKLYWQRGKMVLVLSSIFFATGLLTLYHHFEYDCTLMEFCNGSQLIDFCYYAGEKHPRTFLKKELILPSEVKKVYMRVMTIFNAVLVVLAPILLVIVLNMLMIRELHYNDLSILETFRGSITRNQHVRLRQRRRVTITVIAIGLCFSLTQGPSAVMVIWELFAGYAHLGATFYAIFSITNSLVVTGKTINFILFCLSSEHFRRKCFILLFRKFPKLSQSSFGQRFSAYTRSNSTDARGSLRTLRSYRRSSVPAIREPREIIHRTESIPEDQTLIVKVD</sequence>
<feature type="transmembrane region" description="Helical" evidence="6">
    <location>
        <begin position="139"/>
        <end position="159"/>
    </location>
</feature>
<dbReference type="Proteomes" id="UP001303046">
    <property type="component" value="Unassembled WGS sequence"/>
</dbReference>
<evidence type="ECO:0000259" key="7">
    <source>
        <dbReference type="PROSITE" id="PS50262"/>
    </source>
</evidence>
<dbReference type="InterPro" id="IPR000276">
    <property type="entry name" value="GPCR_Rhodpsn"/>
</dbReference>
<evidence type="ECO:0000313" key="8">
    <source>
        <dbReference type="EMBL" id="KAK6752342.1"/>
    </source>
</evidence>
<dbReference type="InterPro" id="IPR017452">
    <property type="entry name" value="GPCR_Rhodpsn_7TM"/>
</dbReference>
<comment type="similarity">
    <text evidence="5">Belongs to the G-protein coupled receptor 1 family.</text>
</comment>
<dbReference type="EMBL" id="JAVFWL010000004">
    <property type="protein sequence ID" value="KAK6752342.1"/>
    <property type="molecule type" value="Genomic_DNA"/>
</dbReference>
<proteinExistence type="inferred from homology"/>
<dbReference type="PANTHER" id="PTHR46895">
    <property type="entry name" value="PROTEIN CBG20548-RELATED"/>
    <property type="match status" value="1"/>
</dbReference>
<evidence type="ECO:0000256" key="4">
    <source>
        <dbReference type="ARBA" id="ARBA00023136"/>
    </source>
</evidence>
<dbReference type="SUPFAM" id="SSF81321">
    <property type="entry name" value="Family A G protein-coupled receptor-like"/>
    <property type="match status" value="1"/>
</dbReference>
<feature type="transmembrane region" description="Helical" evidence="6">
    <location>
        <begin position="98"/>
        <end position="118"/>
    </location>
</feature>
<dbReference type="PRINTS" id="PR00237">
    <property type="entry name" value="GPCRRHODOPSN"/>
</dbReference>
<gene>
    <name evidence="8" type="primary">Necator_chrIV.g16940</name>
    <name evidence="8" type="ORF">RB195_003642</name>
</gene>
<keyword evidence="5" id="KW-0675">Receptor</keyword>
<keyword evidence="9" id="KW-1185">Reference proteome</keyword>
<comment type="caution">
    <text evidence="8">The sequence shown here is derived from an EMBL/GenBank/DDBJ whole genome shotgun (WGS) entry which is preliminary data.</text>
</comment>
<organism evidence="8 9">
    <name type="scientific">Necator americanus</name>
    <name type="common">Human hookworm</name>
    <dbReference type="NCBI Taxonomy" id="51031"/>
    <lineage>
        <taxon>Eukaryota</taxon>
        <taxon>Metazoa</taxon>
        <taxon>Ecdysozoa</taxon>
        <taxon>Nematoda</taxon>
        <taxon>Chromadorea</taxon>
        <taxon>Rhabditida</taxon>
        <taxon>Rhabditina</taxon>
        <taxon>Rhabditomorpha</taxon>
        <taxon>Strongyloidea</taxon>
        <taxon>Ancylostomatidae</taxon>
        <taxon>Bunostominae</taxon>
        <taxon>Necator</taxon>
    </lineage>
</organism>
<protein>
    <recommendedName>
        <fullName evidence="7">G-protein coupled receptors family 1 profile domain-containing protein</fullName>
    </recommendedName>
</protein>
<dbReference type="PROSITE" id="PS50262">
    <property type="entry name" value="G_PROTEIN_RECEP_F1_2"/>
    <property type="match status" value="1"/>
</dbReference>
<evidence type="ECO:0000256" key="3">
    <source>
        <dbReference type="ARBA" id="ARBA00022989"/>
    </source>
</evidence>
<dbReference type="PROSITE" id="PS00237">
    <property type="entry name" value="G_PROTEIN_RECEP_F1_1"/>
    <property type="match status" value="1"/>
</dbReference>
<feature type="transmembrane region" description="Helical" evidence="6">
    <location>
        <begin position="203"/>
        <end position="227"/>
    </location>
</feature>